<sequence length="113" mass="12634">MRLGRVVVTPGGVLATLSPTSLDADRFRGYAIGEELGVDAFREGVVSSRDLWYVSLLHFRGRINRPDELVAWTRHRLAPAVWTFHTASICTYHVTETAMRPNIIHTTSFAHAS</sequence>
<dbReference type="EMBL" id="NOWI01000001">
    <property type="protein sequence ID" value="RFT47058.1"/>
    <property type="molecule type" value="Genomic_DNA"/>
</dbReference>
<reference evidence="1 2" key="1">
    <citation type="submission" date="2017-07" db="EMBL/GenBank/DDBJ databases">
        <authorList>
            <person name="Sun Z.S."/>
            <person name="Albrecht U."/>
            <person name="Echele G."/>
            <person name="Lee C.C."/>
        </authorList>
    </citation>
    <scope>NUCLEOTIDE SEQUENCE [LARGE SCALE GENOMIC DNA]</scope>
    <source>
        <strain evidence="1 2">P16-029</strain>
    </source>
</reference>
<gene>
    <name evidence="1" type="ORF">CHT91_00965</name>
</gene>
<organism evidence="1 2">
    <name type="scientific">Cutibacterium avidum</name>
    <dbReference type="NCBI Taxonomy" id="33010"/>
    <lineage>
        <taxon>Bacteria</taxon>
        <taxon>Bacillati</taxon>
        <taxon>Actinomycetota</taxon>
        <taxon>Actinomycetes</taxon>
        <taxon>Propionibacteriales</taxon>
        <taxon>Propionibacteriaceae</taxon>
        <taxon>Cutibacterium</taxon>
    </lineage>
</organism>
<protein>
    <submittedName>
        <fullName evidence="1">Uncharacterized protein</fullName>
    </submittedName>
</protein>
<accession>A0A3E2DP13</accession>
<comment type="caution">
    <text evidence="1">The sequence shown here is derived from an EMBL/GenBank/DDBJ whole genome shotgun (WGS) entry which is preliminary data.</text>
</comment>
<proteinExistence type="predicted"/>
<dbReference type="Proteomes" id="UP000259211">
    <property type="component" value="Unassembled WGS sequence"/>
</dbReference>
<evidence type="ECO:0000313" key="2">
    <source>
        <dbReference type="Proteomes" id="UP000259211"/>
    </source>
</evidence>
<name>A0A3E2DP13_9ACTN</name>
<dbReference type="AlphaFoldDB" id="A0A3E2DP13"/>
<evidence type="ECO:0000313" key="1">
    <source>
        <dbReference type="EMBL" id="RFT47058.1"/>
    </source>
</evidence>